<dbReference type="Proteomes" id="UP000707245">
    <property type="component" value="Unassembled WGS sequence"/>
</dbReference>
<proteinExistence type="predicted"/>
<name>A0ABR9FLC0_9GAMM</name>
<gene>
    <name evidence="2" type="ORF">EI167_09195</name>
</gene>
<reference evidence="2 3" key="1">
    <citation type="submission" date="2020-07" db="EMBL/GenBank/DDBJ databases">
        <title>Halophilic bacteria isolated from french cheeses.</title>
        <authorList>
            <person name="Kothe C.I."/>
            <person name="Farah-Kraiem B."/>
            <person name="Renault P."/>
            <person name="Dridi B."/>
        </authorList>
    </citation>
    <scope>NUCLEOTIDE SEQUENCE [LARGE SCALE GENOMIC DNA]</scope>
    <source>
        <strain evidence="2 3">FME14</strain>
    </source>
</reference>
<organism evidence="2 3">
    <name type="scientific">Pseudoalteromonas prydzensis</name>
    <dbReference type="NCBI Taxonomy" id="182141"/>
    <lineage>
        <taxon>Bacteria</taxon>
        <taxon>Pseudomonadati</taxon>
        <taxon>Pseudomonadota</taxon>
        <taxon>Gammaproteobacteria</taxon>
        <taxon>Alteromonadales</taxon>
        <taxon>Pseudoalteromonadaceae</taxon>
        <taxon>Pseudoalteromonas</taxon>
    </lineage>
</organism>
<accession>A0ABR9FLC0</accession>
<comment type="caution">
    <text evidence="2">The sequence shown here is derived from an EMBL/GenBank/DDBJ whole genome shotgun (WGS) entry which is preliminary data.</text>
</comment>
<evidence type="ECO:0000256" key="1">
    <source>
        <dbReference type="SAM" id="SignalP"/>
    </source>
</evidence>
<feature type="signal peptide" evidence="1">
    <location>
        <begin position="1"/>
        <end position="18"/>
    </location>
</feature>
<dbReference type="RefSeq" id="WP_192541536.1">
    <property type="nucleotide sequence ID" value="NZ_CASHZX010000002.1"/>
</dbReference>
<evidence type="ECO:0000313" key="2">
    <source>
        <dbReference type="EMBL" id="MBE0457623.1"/>
    </source>
</evidence>
<evidence type="ECO:0000313" key="3">
    <source>
        <dbReference type="Proteomes" id="UP000707245"/>
    </source>
</evidence>
<dbReference type="EMBL" id="RRZA01000023">
    <property type="protein sequence ID" value="MBE0457623.1"/>
    <property type="molecule type" value="Genomic_DNA"/>
</dbReference>
<sequence length="221" mass="25304">MRLLFILLLACMTSIITAEEAVKEELPPINPAYNAEHAMVLVNQGSRIFAVNLPTYKLPHDVQVVYQIENPDVAFLSLVRDAELITIKPQPFNIQRLMRGEELTITADVYEGDYRNGGSLIYENRTIVFNKLLYARELNELSPASKWQQYAMITLNENERIYIHQITKAPSYNHLIYVDLTSACLQKFSTTQLVPSVGELTYKFVNCGTLKPLYFDSESYQ</sequence>
<protein>
    <submittedName>
        <fullName evidence="2">Uncharacterized protein</fullName>
    </submittedName>
</protein>
<feature type="chain" id="PRO_5045288636" evidence="1">
    <location>
        <begin position="19"/>
        <end position="221"/>
    </location>
</feature>
<keyword evidence="1" id="KW-0732">Signal</keyword>
<keyword evidence="3" id="KW-1185">Reference proteome</keyword>